<keyword evidence="4 7" id="KW-0812">Transmembrane</keyword>
<keyword evidence="2 7" id="KW-0813">Transport</keyword>
<evidence type="ECO:0000259" key="8">
    <source>
        <dbReference type="PROSITE" id="PS50928"/>
    </source>
</evidence>
<dbReference type="InterPro" id="IPR000515">
    <property type="entry name" value="MetI-like"/>
</dbReference>
<organism evidence="9 10">
    <name type="scientific">Candidatus Alectryocaccomicrobium excrementavium</name>
    <dbReference type="NCBI Taxonomy" id="2840668"/>
    <lineage>
        <taxon>Bacteria</taxon>
        <taxon>Bacillati</taxon>
        <taxon>Bacillota</taxon>
        <taxon>Clostridia</taxon>
        <taxon>Candidatus Alectryocaccomicrobium</taxon>
    </lineage>
</organism>
<dbReference type="SUPFAM" id="SSF161098">
    <property type="entry name" value="MetI-like"/>
    <property type="match status" value="1"/>
</dbReference>
<dbReference type="InterPro" id="IPR035906">
    <property type="entry name" value="MetI-like_sf"/>
</dbReference>
<evidence type="ECO:0000256" key="2">
    <source>
        <dbReference type="ARBA" id="ARBA00022448"/>
    </source>
</evidence>
<reference evidence="9" key="1">
    <citation type="submission" date="2020-10" db="EMBL/GenBank/DDBJ databases">
        <authorList>
            <person name="Gilroy R."/>
        </authorList>
    </citation>
    <scope>NUCLEOTIDE SEQUENCE</scope>
    <source>
        <strain evidence="9">13766</strain>
    </source>
</reference>
<feature type="transmembrane region" description="Helical" evidence="7">
    <location>
        <begin position="180"/>
        <end position="199"/>
    </location>
</feature>
<keyword evidence="6 7" id="KW-0472">Membrane</keyword>
<dbReference type="CDD" id="cd06261">
    <property type="entry name" value="TM_PBP2"/>
    <property type="match status" value="1"/>
</dbReference>
<keyword evidence="3" id="KW-1003">Cell membrane</keyword>
<evidence type="ECO:0000256" key="7">
    <source>
        <dbReference type="RuleBase" id="RU363032"/>
    </source>
</evidence>
<dbReference type="Pfam" id="PF00528">
    <property type="entry name" value="BPD_transp_1"/>
    <property type="match status" value="1"/>
</dbReference>
<dbReference type="PANTHER" id="PTHR43163:SF6">
    <property type="entry name" value="DIPEPTIDE TRANSPORT SYSTEM PERMEASE PROTEIN DPPB-RELATED"/>
    <property type="match status" value="1"/>
</dbReference>
<name>A0A9D1G218_9FIRM</name>
<protein>
    <submittedName>
        <fullName evidence="9">ABC transporter permease</fullName>
    </submittedName>
</protein>
<comment type="similarity">
    <text evidence="7">Belongs to the binding-protein-dependent transport system permease family.</text>
</comment>
<evidence type="ECO:0000313" key="10">
    <source>
        <dbReference type="Proteomes" id="UP000824140"/>
    </source>
</evidence>
<dbReference type="PROSITE" id="PS50928">
    <property type="entry name" value="ABC_TM1"/>
    <property type="match status" value="1"/>
</dbReference>
<feature type="domain" description="ABC transmembrane type-1" evidence="8">
    <location>
        <begin position="96"/>
        <end position="299"/>
    </location>
</feature>
<dbReference type="Pfam" id="PF19300">
    <property type="entry name" value="BPD_transp_1_N"/>
    <property type="match status" value="1"/>
</dbReference>
<comment type="subcellular location">
    <subcellularLocation>
        <location evidence="1 7">Cell membrane</location>
        <topology evidence="1 7">Multi-pass membrane protein</topology>
    </subcellularLocation>
</comment>
<feature type="transmembrane region" description="Helical" evidence="7">
    <location>
        <begin position="100"/>
        <end position="123"/>
    </location>
</feature>
<dbReference type="GO" id="GO:0005886">
    <property type="term" value="C:plasma membrane"/>
    <property type="evidence" value="ECO:0007669"/>
    <property type="project" value="UniProtKB-SubCell"/>
</dbReference>
<accession>A0A9D1G218</accession>
<feature type="transmembrane region" description="Helical" evidence="7">
    <location>
        <begin position="280"/>
        <end position="306"/>
    </location>
</feature>
<sequence length="313" mass="34615">MLKYFVKKLLMTIPMLLLLSFLVFGALEFSPTDPVSYMVSPDMASNVDMDAMRETLGLNRPFLVRYFDWLGNLLRGEFGYSLVQGVSISKLIGRYLPATFQLAIVVLALSTILAIGLGFLAAVKQNTKIDYICSVLGVVGISIPQFFLGLFLILVFALKLGWLPIGGRSASTFWGMVRNMVLPVMTMTISMTAALMRYTRNSMLDVLNKDYIKTARSKGIPEWKVYIKHAFRNSLTPILTLLCFRLPMLIGGSVVIESLFGWPGIGNLIVTAVSSSDYPLILITTLMTAAVTMFASLLVDLLTAILDPRVRLS</sequence>
<comment type="caution">
    <text evidence="9">The sequence shown here is derived from an EMBL/GenBank/DDBJ whole genome shotgun (WGS) entry which is preliminary data.</text>
</comment>
<evidence type="ECO:0000256" key="1">
    <source>
        <dbReference type="ARBA" id="ARBA00004651"/>
    </source>
</evidence>
<dbReference type="Gene3D" id="1.10.3720.10">
    <property type="entry name" value="MetI-like"/>
    <property type="match status" value="1"/>
</dbReference>
<evidence type="ECO:0000256" key="4">
    <source>
        <dbReference type="ARBA" id="ARBA00022692"/>
    </source>
</evidence>
<dbReference type="Proteomes" id="UP000824140">
    <property type="component" value="Unassembled WGS sequence"/>
</dbReference>
<dbReference type="GO" id="GO:0055085">
    <property type="term" value="P:transmembrane transport"/>
    <property type="evidence" value="ECO:0007669"/>
    <property type="project" value="InterPro"/>
</dbReference>
<evidence type="ECO:0000313" key="9">
    <source>
        <dbReference type="EMBL" id="HIS93577.1"/>
    </source>
</evidence>
<gene>
    <name evidence="9" type="ORF">IAA84_11215</name>
</gene>
<dbReference type="EMBL" id="DVJN01000216">
    <property type="protein sequence ID" value="HIS93577.1"/>
    <property type="molecule type" value="Genomic_DNA"/>
</dbReference>
<evidence type="ECO:0000256" key="5">
    <source>
        <dbReference type="ARBA" id="ARBA00022989"/>
    </source>
</evidence>
<evidence type="ECO:0000256" key="6">
    <source>
        <dbReference type="ARBA" id="ARBA00023136"/>
    </source>
</evidence>
<proteinExistence type="inferred from homology"/>
<evidence type="ECO:0000256" key="3">
    <source>
        <dbReference type="ARBA" id="ARBA00022475"/>
    </source>
</evidence>
<dbReference type="InterPro" id="IPR045621">
    <property type="entry name" value="BPD_transp_1_N"/>
</dbReference>
<dbReference type="AlphaFoldDB" id="A0A9D1G218"/>
<reference evidence="9" key="2">
    <citation type="journal article" date="2021" name="PeerJ">
        <title>Extensive microbial diversity within the chicken gut microbiome revealed by metagenomics and culture.</title>
        <authorList>
            <person name="Gilroy R."/>
            <person name="Ravi A."/>
            <person name="Getino M."/>
            <person name="Pursley I."/>
            <person name="Horton D.L."/>
            <person name="Alikhan N.F."/>
            <person name="Baker D."/>
            <person name="Gharbi K."/>
            <person name="Hall N."/>
            <person name="Watson M."/>
            <person name="Adriaenssens E.M."/>
            <person name="Foster-Nyarko E."/>
            <person name="Jarju S."/>
            <person name="Secka A."/>
            <person name="Antonio M."/>
            <person name="Oren A."/>
            <person name="Chaudhuri R.R."/>
            <person name="La Ragione R."/>
            <person name="Hildebrand F."/>
            <person name="Pallen M.J."/>
        </authorList>
    </citation>
    <scope>NUCLEOTIDE SEQUENCE</scope>
    <source>
        <strain evidence="9">13766</strain>
    </source>
</reference>
<dbReference type="PANTHER" id="PTHR43163">
    <property type="entry name" value="DIPEPTIDE TRANSPORT SYSTEM PERMEASE PROTEIN DPPB-RELATED"/>
    <property type="match status" value="1"/>
</dbReference>
<keyword evidence="5 7" id="KW-1133">Transmembrane helix</keyword>
<feature type="transmembrane region" description="Helical" evidence="7">
    <location>
        <begin position="238"/>
        <end position="260"/>
    </location>
</feature>
<feature type="transmembrane region" description="Helical" evidence="7">
    <location>
        <begin position="135"/>
        <end position="160"/>
    </location>
</feature>